<dbReference type="InterPro" id="IPR014284">
    <property type="entry name" value="RNA_pol_sigma-70_dom"/>
</dbReference>
<dbReference type="EMBL" id="CP036298">
    <property type="protein sequence ID" value="QDV24240.1"/>
    <property type="molecule type" value="Genomic_DNA"/>
</dbReference>
<keyword evidence="10" id="KW-1185">Reference proteome</keyword>
<dbReference type="SUPFAM" id="SSF88659">
    <property type="entry name" value="Sigma3 and sigma4 domains of RNA polymerase sigma factors"/>
    <property type="match status" value="1"/>
</dbReference>
<dbReference type="Pfam" id="PF08281">
    <property type="entry name" value="Sigma70_r4_2"/>
    <property type="match status" value="1"/>
</dbReference>
<dbReference type="SUPFAM" id="SSF88946">
    <property type="entry name" value="Sigma2 domain of RNA polymerase sigma factors"/>
    <property type="match status" value="1"/>
</dbReference>
<keyword evidence="4 6" id="KW-0238">DNA-binding</keyword>
<evidence type="ECO:0000313" key="10">
    <source>
        <dbReference type="Proteomes" id="UP000318017"/>
    </source>
</evidence>
<feature type="domain" description="RNA polymerase sigma-70 region 2" evidence="7">
    <location>
        <begin position="35"/>
        <end position="103"/>
    </location>
</feature>
<dbReference type="CDD" id="cd06171">
    <property type="entry name" value="Sigma70_r4"/>
    <property type="match status" value="1"/>
</dbReference>
<evidence type="ECO:0000259" key="8">
    <source>
        <dbReference type="Pfam" id="PF08281"/>
    </source>
</evidence>
<dbReference type="Pfam" id="PF04542">
    <property type="entry name" value="Sigma70_r2"/>
    <property type="match status" value="1"/>
</dbReference>
<keyword evidence="2 6" id="KW-0805">Transcription regulation</keyword>
<feature type="domain" description="RNA polymerase sigma factor 70 region 4 type 2" evidence="8">
    <location>
        <begin position="145"/>
        <end position="195"/>
    </location>
</feature>
<evidence type="ECO:0000256" key="3">
    <source>
        <dbReference type="ARBA" id="ARBA00023082"/>
    </source>
</evidence>
<dbReference type="Gene3D" id="1.10.1740.10">
    <property type="match status" value="1"/>
</dbReference>
<dbReference type="InterPro" id="IPR013324">
    <property type="entry name" value="RNA_pol_sigma_r3/r4-like"/>
</dbReference>
<comment type="similarity">
    <text evidence="1 6">Belongs to the sigma-70 factor family. ECF subfamily.</text>
</comment>
<dbReference type="NCBIfam" id="TIGR02937">
    <property type="entry name" value="sigma70-ECF"/>
    <property type="match status" value="1"/>
</dbReference>
<proteinExistence type="inferred from homology"/>
<dbReference type="InterPro" id="IPR039425">
    <property type="entry name" value="RNA_pol_sigma-70-like"/>
</dbReference>
<dbReference type="InterPro" id="IPR013249">
    <property type="entry name" value="RNA_pol_sigma70_r4_t2"/>
</dbReference>
<evidence type="ECO:0000256" key="1">
    <source>
        <dbReference type="ARBA" id="ARBA00010641"/>
    </source>
</evidence>
<dbReference type="GO" id="GO:0016987">
    <property type="term" value="F:sigma factor activity"/>
    <property type="evidence" value="ECO:0007669"/>
    <property type="project" value="UniProtKB-KW"/>
</dbReference>
<gene>
    <name evidence="9" type="primary">rpoE_5</name>
    <name evidence="9" type="ORF">Q31a_25550</name>
</gene>
<dbReference type="Gene3D" id="1.10.10.10">
    <property type="entry name" value="Winged helix-like DNA-binding domain superfamily/Winged helix DNA-binding domain"/>
    <property type="match status" value="1"/>
</dbReference>
<dbReference type="InterPro" id="IPR013325">
    <property type="entry name" value="RNA_pol_sigma_r2"/>
</dbReference>
<organism evidence="9 10">
    <name type="scientific">Aureliella helgolandensis</name>
    <dbReference type="NCBI Taxonomy" id="2527968"/>
    <lineage>
        <taxon>Bacteria</taxon>
        <taxon>Pseudomonadati</taxon>
        <taxon>Planctomycetota</taxon>
        <taxon>Planctomycetia</taxon>
        <taxon>Pirellulales</taxon>
        <taxon>Pirellulaceae</taxon>
        <taxon>Aureliella</taxon>
    </lineage>
</organism>
<dbReference type="AlphaFoldDB" id="A0A518G6M2"/>
<keyword evidence="5 6" id="KW-0804">Transcription</keyword>
<reference evidence="9 10" key="1">
    <citation type="submission" date="2019-02" db="EMBL/GenBank/DDBJ databases">
        <title>Deep-cultivation of Planctomycetes and their phenomic and genomic characterization uncovers novel biology.</title>
        <authorList>
            <person name="Wiegand S."/>
            <person name="Jogler M."/>
            <person name="Boedeker C."/>
            <person name="Pinto D."/>
            <person name="Vollmers J."/>
            <person name="Rivas-Marin E."/>
            <person name="Kohn T."/>
            <person name="Peeters S.H."/>
            <person name="Heuer A."/>
            <person name="Rast P."/>
            <person name="Oberbeckmann S."/>
            <person name="Bunk B."/>
            <person name="Jeske O."/>
            <person name="Meyerdierks A."/>
            <person name="Storesund J.E."/>
            <person name="Kallscheuer N."/>
            <person name="Luecker S."/>
            <person name="Lage O.M."/>
            <person name="Pohl T."/>
            <person name="Merkel B.J."/>
            <person name="Hornburger P."/>
            <person name="Mueller R.-W."/>
            <person name="Bruemmer F."/>
            <person name="Labrenz M."/>
            <person name="Spormann A.M."/>
            <person name="Op den Camp H."/>
            <person name="Overmann J."/>
            <person name="Amann R."/>
            <person name="Jetten M.S.M."/>
            <person name="Mascher T."/>
            <person name="Medema M.H."/>
            <person name="Devos D.P."/>
            <person name="Kaster A.-K."/>
            <person name="Ovreas L."/>
            <person name="Rohde M."/>
            <person name="Galperin M.Y."/>
            <person name="Jogler C."/>
        </authorList>
    </citation>
    <scope>NUCLEOTIDE SEQUENCE [LARGE SCALE GENOMIC DNA]</scope>
    <source>
        <strain evidence="9 10">Q31a</strain>
    </source>
</reference>
<sequence length="218" mass="24698">MSDHVEKGKVAAKGDPNVDLMLRVQEGDAMAFQELVVAFEPRLRRVLRHLVSSDSVAEDLVQDVFLRVWRARKNYQPTAKLSTWIFHIAHNVASNAIRDRKRRKEFQTPQGDAASSAVFSIDQMAMASTGMMPVRKLDKMERADMVRTAIEALNERQRMALMLSRFECLSYQEIADAMELTVQAVKSLLSRARVNLKVLLEPYVEQGHLPGQDQSTDA</sequence>
<dbReference type="PANTHER" id="PTHR43133">
    <property type="entry name" value="RNA POLYMERASE ECF-TYPE SIGMA FACTO"/>
    <property type="match status" value="1"/>
</dbReference>
<evidence type="ECO:0000256" key="5">
    <source>
        <dbReference type="ARBA" id="ARBA00023163"/>
    </source>
</evidence>
<dbReference type="InterPro" id="IPR036388">
    <property type="entry name" value="WH-like_DNA-bd_sf"/>
</dbReference>
<protein>
    <recommendedName>
        <fullName evidence="6">RNA polymerase sigma factor</fullName>
    </recommendedName>
</protein>
<dbReference type="PROSITE" id="PS01063">
    <property type="entry name" value="SIGMA70_ECF"/>
    <property type="match status" value="1"/>
</dbReference>
<keyword evidence="3 6" id="KW-0731">Sigma factor</keyword>
<dbReference type="PANTHER" id="PTHR43133:SF8">
    <property type="entry name" value="RNA POLYMERASE SIGMA FACTOR HI_1459-RELATED"/>
    <property type="match status" value="1"/>
</dbReference>
<dbReference type="KEGG" id="ahel:Q31a_25550"/>
<evidence type="ECO:0000256" key="4">
    <source>
        <dbReference type="ARBA" id="ARBA00023125"/>
    </source>
</evidence>
<evidence type="ECO:0000313" key="9">
    <source>
        <dbReference type="EMBL" id="QDV24240.1"/>
    </source>
</evidence>
<dbReference type="InterPro" id="IPR007627">
    <property type="entry name" value="RNA_pol_sigma70_r2"/>
</dbReference>
<dbReference type="GO" id="GO:0006352">
    <property type="term" value="P:DNA-templated transcription initiation"/>
    <property type="evidence" value="ECO:0007669"/>
    <property type="project" value="InterPro"/>
</dbReference>
<name>A0A518G6M2_9BACT</name>
<dbReference type="RefSeq" id="WP_231691161.1">
    <property type="nucleotide sequence ID" value="NZ_CP036298.1"/>
</dbReference>
<evidence type="ECO:0000256" key="2">
    <source>
        <dbReference type="ARBA" id="ARBA00023015"/>
    </source>
</evidence>
<evidence type="ECO:0000259" key="7">
    <source>
        <dbReference type="Pfam" id="PF04542"/>
    </source>
</evidence>
<accession>A0A518G6M2</accession>
<dbReference type="Proteomes" id="UP000318017">
    <property type="component" value="Chromosome"/>
</dbReference>
<dbReference type="GO" id="GO:0003677">
    <property type="term" value="F:DNA binding"/>
    <property type="evidence" value="ECO:0007669"/>
    <property type="project" value="UniProtKB-KW"/>
</dbReference>
<dbReference type="InterPro" id="IPR000838">
    <property type="entry name" value="RNA_pol_sigma70_ECF_CS"/>
</dbReference>
<evidence type="ECO:0000256" key="6">
    <source>
        <dbReference type="RuleBase" id="RU000716"/>
    </source>
</evidence>